<feature type="transmembrane region" description="Helical" evidence="1">
    <location>
        <begin position="61"/>
        <end position="78"/>
    </location>
</feature>
<keyword evidence="1" id="KW-1133">Transmembrane helix</keyword>
<name>A0A9D4Y710_PEA</name>
<proteinExistence type="predicted"/>
<feature type="non-terminal residue" evidence="2">
    <location>
        <position position="1"/>
    </location>
</feature>
<dbReference type="EMBL" id="JAMSHJ010000002">
    <property type="protein sequence ID" value="KAI5433922.1"/>
    <property type="molecule type" value="Genomic_DNA"/>
</dbReference>
<keyword evidence="1" id="KW-0472">Membrane</keyword>
<organism evidence="2 3">
    <name type="scientific">Pisum sativum</name>
    <name type="common">Garden pea</name>
    <name type="synonym">Lathyrus oleraceus</name>
    <dbReference type="NCBI Taxonomy" id="3888"/>
    <lineage>
        <taxon>Eukaryota</taxon>
        <taxon>Viridiplantae</taxon>
        <taxon>Streptophyta</taxon>
        <taxon>Embryophyta</taxon>
        <taxon>Tracheophyta</taxon>
        <taxon>Spermatophyta</taxon>
        <taxon>Magnoliopsida</taxon>
        <taxon>eudicotyledons</taxon>
        <taxon>Gunneridae</taxon>
        <taxon>Pentapetalae</taxon>
        <taxon>rosids</taxon>
        <taxon>fabids</taxon>
        <taxon>Fabales</taxon>
        <taxon>Fabaceae</taxon>
        <taxon>Papilionoideae</taxon>
        <taxon>50 kb inversion clade</taxon>
        <taxon>NPAAA clade</taxon>
        <taxon>Hologalegina</taxon>
        <taxon>IRL clade</taxon>
        <taxon>Fabeae</taxon>
        <taxon>Lathyrus</taxon>
    </lineage>
</organism>
<evidence type="ECO:0000313" key="3">
    <source>
        <dbReference type="Proteomes" id="UP001058974"/>
    </source>
</evidence>
<accession>A0A9D4Y710</accession>
<keyword evidence="1" id="KW-0812">Transmembrane</keyword>
<dbReference type="Gramene" id="Psat02G0096200-T1">
    <property type="protein sequence ID" value="KAI5433922.1"/>
    <property type="gene ID" value="KIW84_020962"/>
</dbReference>
<dbReference type="Proteomes" id="UP001058974">
    <property type="component" value="Chromosome 2"/>
</dbReference>
<evidence type="ECO:0000256" key="1">
    <source>
        <dbReference type="SAM" id="Phobius"/>
    </source>
</evidence>
<reference evidence="2 3" key="1">
    <citation type="journal article" date="2022" name="Nat. Genet.">
        <title>Improved pea reference genome and pan-genome highlight genomic features and evolutionary characteristics.</title>
        <authorList>
            <person name="Yang T."/>
            <person name="Liu R."/>
            <person name="Luo Y."/>
            <person name="Hu S."/>
            <person name="Wang D."/>
            <person name="Wang C."/>
            <person name="Pandey M.K."/>
            <person name="Ge S."/>
            <person name="Xu Q."/>
            <person name="Li N."/>
            <person name="Li G."/>
            <person name="Huang Y."/>
            <person name="Saxena R.K."/>
            <person name="Ji Y."/>
            <person name="Li M."/>
            <person name="Yan X."/>
            <person name="He Y."/>
            <person name="Liu Y."/>
            <person name="Wang X."/>
            <person name="Xiang C."/>
            <person name="Varshney R.K."/>
            <person name="Ding H."/>
            <person name="Gao S."/>
            <person name="Zong X."/>
        </authorList>
    </citation>
    <scope>NUCLEOTIDE SEQUENCE [LARGE SCALE GENOMIC DNA]</scope>
    <source>
        <strain evidence="2 3">cv. Zhongwan 6</strain>
    </source>
</reference>
<protein>
    <submittedName>
        <fullName evidence="2">Uncharacterized protein</fullName>
    </submittedName>
</protein>
<gene>
    <name evidence="2" type="ORF">KIW84_020962</name>
</gene>
<comment type="caution">
    <text evidence="2">The sequence shown here is derived from an EMBL/GenBank/DDBJ whole genome shotgun (WGS) entry which is preliminary data.</text>
</comment>
<evidence type="ECO:0000313" key="2">
    <source>
        <dbReference type="EMBL" id="KAI5433922.1"/>
    </source>
</evidence>
<feature type="transmembrane region" description="Helical" evidence="1">
    <location>
        <begin position="6"/>
        <end position="30"/>
    </location>
</feature>
<sequence length="164" mass="18585">NILFDIHYIIFLLYKIFYLMNLFSFLTFIFSHEHYKYLSIVSNTFHKKLLIRSSKKMKTKLFSFLYSCALLFFFVGAIEASKYRKQFGEIKETKASTGLDGYAIYRGGLGVWNSGGSAILFPNIRKGANDNGNIISFPKGGKNGDGRNKILGRNSFLGKVSMGN</sequence>
<keyword evidence="3" id="KW-1185">Reference proteome</keyword>
<dbReference type="AlphaFoldDB" id="A0A9D4Y710"/>